<dbReference type="InterPro" id="IPR009050">
    <property type="entry name" value="Globin-like_sf"/>
</dbReference>
<dbReference type="Gene3D" id="3.40.50.850">
    <property type="entry name" value="Isochorismatase-like"/>
    <property type="match status" value="1"/>
</dbReference>
<feature type="transmembrane region" description="Helical" evidence="4">
    <location>
        <begin position="885"/>
        <end position="913"/>
    </location>
</feature>
<feature type="transmembrane region" description="Helical" evidence="4">
    <location>
        <begin position="820"/>
        <end position="843"/>
    </location>
</feature>
<evidence type="ECO:0000256" key="2">
    <source>
        <dbReference type="ARBA" id="ARBA00022801"/>
    </source>
</evidence>
<dbReference type="PANTHER" id="PTHR11080">
    <property type="entry name" value="PYRAZINAMIDASE/NICOTINAMIDASE"/>
    <property type="match status" value="1"/>
</dbReference>
<name>A0A0G4F4W6_9ALVE</name>
<dbReference type="InterPro" id="IPR052347">
    <property type="entry name" value="Isochorismatase_Nicotinamidase"/>
</dbReference>
<accession>A0A0G4F4W6</accession>
<evidence type="ECO:0000256" key="4">
    <source>
        <dbReference type="SAM" id="Phobius"/>
    </source>
</evidence>
<organism evidence="5">
    <name type="scientific">Chromera velia CCMP2878</name>
    <dbReference type="NCBI Taxonomy" id="1169474"/>
    <lineage>
        <taxon>Eukaryota</taxon>
        <taxon>Sar</taxon>
        <taxon>Alveolata</taxon>
        <taxon>Colpodellida</taxon>
        <taxon>Chromeraceae</taxon>
        <taxon>Chromera</taxon>
    </lineage>
</organism>
<keyword evidence="4" id="KW-1133">Transmembrane helix</keyword>
<evidence type="ECO:0008006" key="6">
    <source>
        <dbReference type="Google" id="ProtNLM"/>
    </source>
</evidence>
<dbReference type="SUPFAM" id="SSF46458">
    <property type="entry name" value="Globin-like"/>
    <property type="match status" value="1"/>
</dbReference>
<dbReference type="PANTHER" id="PTHR11080:SF2">
    <property type="entry name" value="LD05707P"/>
    <property type="match status" value="1"/>
</dbReference>
<feature type="region of interest" description="Disordered" evidence="3">
    <location>
        <begin position="998"/>
        <end position="1024"/>
    </location>
</feature>
<dbReference type="EMBL" id="CDMZ01000130">
    <property type="protein sequence ID" value="CEM07486.1"/>
    <property type="molecule type" value="Genomic_DNA"/>
</dbReference>
<evidence type="ECO:0000256" key="1">
    <source>
        <dbReference type="ARBA" id="ARBA00006336"/>
    </source>
</evidence>
<feature type="region of interest" description="Disordered" evidence="3">
    <location>
        <begin position="1"/>
        <end position="20"/>
    </location>
</feature>
<keyword evidence="4" id="KW-0812">Transmembrane</keyword>
<evidence type="ECO:0000313" key="5">
    <source>
        <dbReference type="EMBL" id="CEM07486.1"/>
    </source>
</evidence>
<feature type="region of interest" description="Disordered" evidence="3">
    <location>
        <begin position="339"/>
        <end position="365"/>
    </location>
</feature>
<feature type="compositionally biased region" description="Basic and acidic residues" evidence="3">
    <location>
        <begin position="354"/>
        <end position="365"/>
    </location>
</feature>
<protein>
    <recommendedName>
        <fullName evidence="6">Isochorismatase-like domain-containing protein</fullName>
    </recommendedName>
</protein>
<feature type="transmembrane region" description="Helical" evidence="4">
    <location>
        <begin position="1388"/>
        <end position="1408"/>
    </location>
</feature>
<reference evidence="5" key="1">
    <citation type="submission" date="2014-11" db="EMBL/GenBank/DDBJ databases">
        <authorList>
            <person name="Otto D Thomas"/>
            <person name="Naeem Raeece"/>
        </authorList>
    </citation>
    <scope>NUCLEOTIDE SEQUENCE</scope>
</reference>
<dbReference type="PhylomeDB" id="A0A0G4F4W6"/>
<dbReference type="GO" id="GO:0016787">
    <property type="term" value="F:hydrolase activity"/>
    <property type="evidence" value="ECO:0007669"/>
    <property type="project" value="UniProtKB-KW"/>
</dbReference>
<proteinExistence type="inferred from homology"/>
<gene>
    <name evidence="5" type="ORF">Cvel_15250</name>
</gene>
<comment type="similarity">
    <text evidence="1">Belongs to the isochorismatase family.</text>
</comment>
<dbReference type="InterPro" id="IPR036380">
    <property type="entry name" value="Isochorismatase-like_sf"/>
</dbReference>
<sequence>MTKMQKAALGDQAESGEDGVLDPEEIQKRVELLSKSLARVLRTTKGQESVGSQMVIRERRAVDVKPRIPRLKGKVVLDSLESVLGEQWEDMQETAWAWAYDRVAGHLRAGLERMEKSLSIIQSDWKTVTGQLGKEALAAKISAHLMVESVTATAATPRGSGGGESDGFTKKSKSAAKSVGQKAALAKDLVSLLEFLVEAVSSLDKLRGVMASIGVPWSKVFANFGKVPNVVRLRTIVVQALSEAVGDREWNAEHEEIWVWLWQLVEQEKESQWTPEEAQTLREVWASVERNVILSIEGDPNSAVDHSRDIFVDTTCAAVFGAAPGKKPAGLMPDELVPQTTEQKEPTGADTEGGEPRETVGERRKKMSALERRLEKAPKVRADVASVVCDKFFDILFKRAPTHIHIWVKGNDMYYTTFQKQMIRVLAYADAPASIWADDRDLAVEHVNFGVTPADLPVYGKVWGEVFRHFVPEAMGMKAAATVEKYMVLSLQGLGEIIMAASHPLTRALITRNLSDVSQALREAPRGFRSAWACNVQIAGEGRSPILWMVDSGYADIARVLIRDVLAIRQNRTGIYYGKDVLWQTHGGELVDRICKSAPELLVDLLDGHIWCSNRISRGTRRVIFFVRELWGDPMMTDPEGNLLWPDLNKSLLPSVARLRNETVASHPVCKFITLLAFLLGFCILDHGNEPTMGAMIVGFQSLACLLAFVSMGLIGHRVWVQWSRGQTLPRLGGMDVRFQVPFHLSLGSSWHRIVSSLLIVALYLEEIGSGTLEKYLAGTKKRDTDPAEDPEKVIAAAGVIFLLLGTFDLFVLWKYAAVTFTIICELLATASTFLSVSTLLLIGSAFALSQLAKDELDEAKDFPRMLGTLIGLLCKIWDPPWAEISWTTAALILVLMITFVFLLTNALVATFVQGALEVHGKASRLADLGMLCTIADIELSMQPETLHHYATSIDFNRRLTFTNKRIPGVTGGVQVHLSRQFQPPKLGPGKRADRIETYTSEQSEEIPWPSAETNTNDGGGDDGEDIAEENLRLCVALEKKVATLGDSLNRSFRNLRAVKKTIGQRANVDSIGDGDDGLSQVGSALSSRVVAAILFAGAEAFQFRRDEKQVTASGEEITVNPSKDLLVIIDVQNCFTYPDPKKQEDADFITSSGCTAQNYLQDANQAKWKDEEKEGPTLAVSGSRTMVGQLETFQKNWEGHAGNVAYTLDVHPSHHISFANPKKSGRTLFRGDQYVVPDYYTKPKQDGGGLAMPTKLKKIEGQEKWTTGAEEITLANMQPYFWPRHCVKDTFGGKLSMDELPGAAKFHKGTDEIVESFSGLGGRACISAKKKPANNPANREFKTEMTMTVEHKFLHEECKAEEASMKEDSGLLQWLKDKMKEDNTRKIFVTGLAYDFCVFSTVVGIGANVKSKALPSATNFYIIPNLTRGVVFDLFGKTATKGMVDIGAKFAESTGDKGATLKVFTPTEADTYKKIQDLAYSAPGTP</sequence>
<evidence type="ECO:0000256" key="3">
    <source>
        <dbReference type="SAM" id="MobiDB-lite"/>
    </source>
</evidence>
<feature type="transmembrane region" description="Helical" evidence="4">
    <location>
        <begin position="794"/>
        <end position="814"/>
    </location>
</feature>
<keyword evidence="2" id="KW-0378">Hydrolase</keyword>
<feature type="transmembrane region" description="Helical" evidence="4">
    <location>
        <begin position="697"/>
        <end position="720"/>
    </location>
</feature>
<dbReference type="VEuPathDB" id="CryptoDB:Cvel_15250"/>
<keyword evidence="4" id="KW-0472">Membrane</keyword>
<feature type="transmembrane region" description="Helical" evidence="4">
    <location>
        <begin position="664"/>
        <end position="685"/>
    </location>
</feature>